<dbReference type="PANTHER" id="PTHR33488:SF2">
    <property type="entry name" value="EARLY ENDOSOME ANTIGEN 1-LIKE"/>
    <property type="match status" value="1"/>
</dbReference>
<dbReference type="Proteomes" id="UP000799439">
    <property type="component" value="Unassembled WGS sequence"/>
</dbReference>
<comment type="caution">
    <text evidence="3">The sequence shown here is derived from an EMBL/GenBank/DDBJ whole genome shotgun (WGS) entry which is preliminary data.</text>
</comment>
<feature type="region of interest" description="Disordered" evidence="2">
    <location>
        <begin position="475"/>
        <end position="495"/>
    </location>
</feature>
<keyword evidence="4" id="KW-1185">Reference proteome</keyword>
<keyword evidence="1" id="KW-0175">Coiled coil</keyword>
<proteinExistence type="predicted"/>
<feature type="compositionally biased region" description="Low complexity" evidence="2">
    <location>
        <begin position="742"/>
        <end position="757"/>
    </location>
</feature>
<evidence type="ECO:0000313" key="3">
    <source>
        <dbReference type="EMBL" id="KAF2155994.1"/>
    </source>
</evidence>
<feature type="region of interest" description="Disordered" evidence="2">
    <location>
        <begin position="742"/>
        <end position="778"/>
    </location>
</feature>
<evidence type="ECO:0000256" key="1">
    <source>
        <dbReference type="SAM" id="Coils"/>
    </source>
</evidence>
<protein>
    <submittedName>
        <fullName evidence="3">Uncharacterized protein</fullName>
    </submittedName>
</protein>
<dbReference type="OrthoDB" id="5396941at2759"/>
<reference evidence="3" key="1">
    <citation type="journal article" date="2020" name="Stud. Mycol.">
        <title>101 Dothideomycetes genomes: a test case for predicting lifestyles and emergence of pathogens.</title>
        <authorList>
            <person name="Haridas S."/>
            <person name="Albert R."/>
            <person name="Binder M."/>
            <person name="Bloem J."/>
            <person name="Labutti K."/>
            <person name="Salamov A."/>
            <person name="Andreopoulos B."/>
            <person name="Baker S."/>
            <person name="Barry K."/>
            <person name="Bills G."/>
            <person name="Bluhm B."/>
            <person name="Cannon C."/>
            <person name="Castanera R."/>
            <person name="Culley D."/>
            <person name="Daum C."/>
            <person name="Ezra D."/>
            <person name="Gonzalez J."/>
            <person name="Henrissat B."/>
            <person name="Kuo A."/>
            <person name="Liang C."/>
            <person name="Lipzen A."/>
            <person name="Lutzoni F."/>
            <person name="Magnuson J."/>
            <person name="Mondo S."/>
            <person name="Nolan M."/>
            <person name="Ohm R."/>
            <person name="Pangilinan J."/>
            <person name="Park H.-J."/>
            <person name="Ramirez L."/>
            <person name="Alfaro M."/>
            <person name="Sun H."/>
            <person name="Tritt A."/>
            <person name="Yoshinaga Y."/>
            <person name="Zwiers L.-H."/>
            <person name="Turgeon B."/>
            <person name="Goodwin S."/>
            <person name="Spatafora J."/>
            <person name="Crous P."/>
            <person name="Grigoriev I."/>
        </authorList>
    </citation>
    <scope>NUCLEOTIDE SEQUENCE</scope>
    <source>
        <strain evidence="3">CBS 260.36</strain>
    </source>
</reference>
<gene>
    <name evidence="3" type="ORF">K461DRAFT_318634</name>
</gene>
<evidence type="ECO:0000256" key="2">
    <source>
        <dbReference type="SAM" id="MobiDB-lite"/>
    </source>
</evidence>
<organism evidence="3 4">
    <name type="scientific">Myriangium duriaei CBS 260.36</name>
    <dbReference type="NCBI Taxonomy" id="1168546"/>
    <lineage>
        <taxon>Eukaryota</taxon>
        <taxon>Fungi</taxon>
        <taxon>Dikarya</taxon>
        <taxon>Ascomycota</taxon>
        <taxon>Pezizomycotina</taxon>
        <taxon>Dothideomycetes</taxon>
        <taxon>Dothideomycetidae</taxon>
        <taxon>Myriangiales</taxon>
        <taxon>Myriangiaceae</taxon>
        <taxon>Myriangium</taxon>
    </lineage>
</organism>
<feature type="coiled-coil region" evidence="1">
    <location>
        <begin position="210"/>
        <end position="251"/>
    </location>
</feature>
<name>A0A9P4J6W4_9PEZI</name>
<dbReference type="EMBL" id="ML996082">
    <property type="protein sequence ID" value="KAF2155994.1"/>
    <property type="molecule type" value="Genomic_DNA"/>
</dbReference>
<dbReference type="PANTHER" id="PTHR33488">
    <property type="entry name" value="ZGC:162509"/>
    <property type="match status" value="1"/>
</dbReference>
<sequence length="778" mass="83748">MTSAASLTPEQANVAVVNITALQQRQKQLSVAEYVQDVKQSKLFHPAYNWNDMLSAAPTTIVLLGSLFIASTVPEAQKITVTAPKGGFKHLSDFGGNASLNACLVQCADTGTASFQQAARSSDAIALKSNTVKQIVNNIIQLLGDAQSAKDSLAPTMYTLANVAGSCQGAAAKLETTFANFLAMVCELHVCCVQTSTNASEKQAANAIQLAAAQTQLASHEEAKKAAAENMDTLRKSLDTATKAYEKAANEFPTGWDLIAQELVGNLSECLTTAINQAVPALIENFSMTTRFTKPMQIFTSDHGGIQGGFTNNRPVDPSYIPPATYAPNPCPNALPKYANDPAYSAVAPAMTYTNAALSLVTGGANGGPDWDELQKVNNTNNTNNIAFIAAMLEGTRNIFRPSNDPPSKTLSSVLSSAIETCADIKRTVDDLNAIGSQKPESNDPKVKGWQENLMANYTKTVQLNAEGKNVTVTQSAPMIHQPQADSNPRDKRGGLRQQTINAATTKLNTTASVMETVSTNFQKAGDKLVDIQTAIGQIQGQLAGLQATTISLEEIKAILVKCIEILIQLKARINRIKAFFDSIVDLVSHVVDDQVKPFIADIKAITDYDKSPSILSFNITDFQSQKIFTSTLGIRAYFELFRQISAMYSEIHIKYIQQGLEIVGELSVEYGSKRPEEAQKLLSAKQAKLAKYCKDAAQGVRDVVGKAQADITDNLQSNARAAAKDLNFVPVMPPPQVQKAIQQSSEESKQAAAEAINNSGFHLQRPLRDTSTMLDQS</sequence>
<dbReference type="AlphaFoldDB" id="A0A9P4J6W4"/>
<accession>A0A9P4J6W4</accession>
<evidence type="ECO:0000313" key="4">
    <source>
        <dbReference type="Proteomes" id="UP000799439"/>
    </source>
</evidence>